<dbReference type="InterPro" id="IPR001128">
    <property type="entry name" value="Cyt_P450"/>
</dbReference>
<evidence type="ECO:0000256" key="13">
    <source>
        <dbReference type="SAM" id="Phobius"/>
    </source>
</evidence>
<dbReference type="PRINTS" id="PR00385">
    <property type="entry name" value="P450"/>
</dbReference>
<evidence type="ECO:0000256" key="10">
    <source>
        <dbReference type="ARBA" id="ARBA00023004"/>
    </source>
</evidence>
<evidence type="ECO:0000256" key="6">
    <source>
        <dbReference type="ARBA" id="ARBA00022723"/>
    </source>
</evidence>
<dbReference type="InterPro" id="IPR017972">
    <property type="entry name" value="Cyt_P450_CS"/>
</dbReference>
<keyword evidence="5" id="KW-0349">Heme</keyword>
<dbReference type="GeneID" id="108008947"/>
<gene>
    <name evidence="15" type="primary">Cyp317a1</name>
</gene>
<keyword evidence="6" id="KW-0479">Metal-binding</keyword>
<evidence type="ECO:0000256" key="2">
    <source>
        <dbReference type="ARBA" id="ARBA00004174"/>
    </source>
</evidence>
<dbReference type="InterPro" id="IPR036396">
    <property type="entry name" value="Cyt_P450_sf"/>
</dbReference>
<keyword evidence="11" id="KW-0503">Monooxygenase</keyword>
<organism evidence="14 15">
    <name type="scientific">Drosophila suzukii</name>
    <name type="common">Spotted-wing drosophila fruit fly</name>
    <dbReference type="NCBI Taxonomy" id="28584"/>
    <lineage>
        <taxon>Eukaryota</taxon>
        <taxon>Metazoa</taxon>
        <taxon>Ecdysozoa</taxon>
        <taxon>Arthropoda</taxon>
        <taxon>Hexapoda</taxon>
        <taxon>Insecta</taxon>
        <taxon>Pterygota</taxon>
        <taxon>Neoptera</taxon>
        <taxon>Endopterygota</taxon>
        <taxon>Diptera</taxon>
        <taxon>Brachycera</taxon>
        <taxon>Muscomorpha</taxon>
        <taxon>Ephydroidea</taxon>
        <taxon>Drosophilidae</taxon>
        <taxon>Drosophila</taxon>
        <taxon>Sophophora</taxon>
    </lineage>
</organism>
<dbReference type="PANTHER" id="PTHR24292:SF100">
    <property type="entry name" value="CYTOCHROME P450 6A16, ISOFORM B-RELATED"/>
    <property type="match status" value="1"/>
</dbReference>
<dbReference type="InterPro" id="IPR050476">
    <property type="entry name" value="Insect_CytP450_Detox"/>
</dbReference>
<evidence type="ECO:0000256" key="7">
    <source>
        <dbReference type="ARBA" id="ARBA00022824"/>
    </source>
</evidence>
<comment type="similarity">
    <text evidence="4">Belongs to the cytochrome P450 family.</text>
</comment>
<dbReference type="SUPFAM" id="SSF48264">
    <property type="entry name" value="Cytochrome P450"/>
    <property type="match status" value="3"/>
</dbReference>
<keyword evidence="8" id="KW-0492">Microsome</keyword>
<dbReference type="CDD" id="cd11056">
    <property type="entry name" value="CYP6-like"/>
    <property type="match status" value="3"/>
</dbReference>
<dbReference type="PANTHER" id="PTHR24292">
    <property type="entry name" value="CYTOCHROME P450"/>
    <property type="match status" value="1"/>
</dbReference>
<protein>
    <submittedName>
        <fullName evidence="15">Uncharacterized protein Cyp317a1</fullName>
    </submittedName>
</protein>
<keyword evidence="13" id="KW-1133">Transmembrane helix</keyword>
<dbReference type="RefSeq" id="XP_070850779.1">
    <property type="nucleotide sequence ID" value="XM_070994678.1"/>
</dbReference>
<evidence type="ECO:0000256" key="9">
    <source>
        <dbReference type="ARBA" id="ARBA00023002"/>
    </source>
</evidence>
<proteinExistence type="inferred from homology"/>
<dbReference type="Proteomes" id="UP001652628">
    <property type="component" value="Chromosome 2R"/>
</dbReference>
<feature type="transmembrane region" description="Helical" evidence="13">
    <location>
        <begin position="588"/>
        <end position="606"/>
    </location>
</feature>
<keyword evidence="10" id="KW-0408">Iron</keyword>
<comment type="cofactor">
    <cofactor evidence="1">
        <name>heme</name>
        <dbReference type="ChEBI" id="CHEBI:30413"/>
    </cofactor>
</comment>
<evidence type="ECO:0000256" key="4">
    <source>
        <dbReference type="ARBA" id="ARBA00010617"/>
    </source>
</evidence>
<feature type="transmembrane region" description="Helical" evidence="13">
    <location>
        <begin position="1161"/>
        <end position="1184"/>
    </location>
</feature>
<evidence type="ECO:0000256" key="8">
    <source>
        <dbReference type="ARBA" id="ARBA00022848"/>
    </source>
</evidence>
<dbReference type="Pfam" id="PF00067">
    <property type="entry name" value="p450"/>
    <property type="match status" value="3"/>
</dbReference>
<evidence type="ECO:0000256" key="11">
    <source>
        <dbReference type="ARBA" id="ARBA00023033"/>
    </source>
</evidence>
<keyword evidence="14" id="KW-1185">Reference proteome</keyword>
<evidence type="ECO:0000256" key="5">
    <source>
        <dbReference type="ARBA" id="ARBA00022617"/>
    </source>
</evidence>
<keyword evidence="13" id="KW-0812">Transmembrane</keyword>
<sequence>MSVLLVLMVGALSLAVWWVHQLYTYWKRRGIPHDPPNFPFGNTVELQRTMQMSHILKRTYFKYKNQTDGPFVGFYVFAKKFIVITDIDFVKTVLIKDFEKFHDRGVYHNEKDDPLTSNLTAIEGEKWKNLRQKLTPTFTSGKMKTMFPTVLNVGEELIRVFDEKISSSPQTLEVTDLVARFTADVIGICAFGLECNSLRDPKAEFVRMGNSAITERRHGRLVNLLIFGAPKLSARLGIKTLPPEIEEFYLNIVRETIDYRVRNKINRNDFMDMLIDIKLKYDNGDKQNGLTFNEVAAQAFIFFLAGFETSSTTMGFALYELASNQDIQDKLRTEVDSVLKKHNGKLDYDSMREMTYLEKVIDETLRKHPVVGHLVRSATKDYVHTNPKYFIEANTGVLVPTLAIHHDPEFYPEPERFIPERFDEEQIKQRPQCTFLPFGDGPRNCIGIRFGRMQVVVGMALLIHNFKFELHPTKTTVPVKYNIKSFLLSSEGGINLNVSKIVKHWSMAVLEYGSSTHHPKFGLRIFKTTALYAKCAGADHICTESGQNVLNLYNGLPIRMWGSSQGMPRFCQYFRPVPVFGLFSRFEMAVLIVLLVGALTFVAWFVHQHFNYWKRRDIPHDAPKIPFGNTSELMKTMQLSDIFKRTYFKYKNKTDGPFVGFYMYFKTMVIVTDIYFAKTVLIREFDKFHDRGIFHNERDDPLTANLVNIEGQKWKTLRQKLTPTFTSGKMKTMFPTILDVGDDLIKVFDQKSTVSKDSLEITNILARFTADVIGSCAFGLDCHSLSDPKAEFVQMGTAAITERRYGKSMDLFLFGAPRLAAKLRMKQSVQKVEDFYMNIIKDTVDYRVKNKVKRNDFMDMLIDLKLKYDNGDKENGLTFNEIAAQAFIFFLAGFETSSTTMGFALYELACNQDIQDKLRTEVDSVLKKRNGKLDYDSMREMTYLEKVIDETMRKRPVLGHLIRIATQQYEHSNPKYNIEEGTGVIVPSLAIHHDPEFYPEPEKFIPERFDEDQVKQRPACTFLPFGEGPRNCIGLRFGRMQVVVGMALLIHNFKFELHPTQTVVPLEYRTDNILLSSKGGIHLKVSRIGKTLVTLRLPDGRESGIAIELRVRVKGWQDIAGRSGSGTSPVEAVILDTPQTCVCVLHVIQNKQRSYRMQNMWIIFLIIGLLVLGLLVLLIIAARYQRDYWRYLNIPHERPKKLWPIIRQIMTQSLSTDAMKANHYSAIYNKFKGSGPFCGFYALLQPRALILDRELIRQIMIKDFWNFNDRGLYCNQKTDPLSGDLYALRGQSWKEMRQKLDPSLEGDRMSWLFGCLYEEAAQLLLTVSSTLMNQPHSTVHIQKIMRRYVLSALANCVFGLDAQQRLSYPLDDFEQMTEMALSSHKHGYLMNLMMIRFPNFCRLLRMRRTPKQAEDYFVKLLSNIVEQREGSGVRHQDYLQLLMEIKALELITHQYESDKELGLHLQNELAAHAVVFLKAGYEQTANTLSYVLYELALHPELQIRVREELKKAIERHEGNINYECIQSLAFMGQVINETLRMHPITPYILRRTLNDYTVPDHPKYILVKELFLIIPTHAIHHDPDIYPEPEEFKPDRWAGPRDSLQEQGTWFGFGVGARSCIGIQFAQLQLRLALALLLSEYEFSLNSRKPMVNLEDGIALTLMPLGVIEHGNEERAV</sequence>
<evidence type="ECO:0000313" key="14">
    <source>
        <dbReference type="Proteomes" id="UP001652628"/>
    </source>
</evidence>
<evidence type="ECO:0000256" key="1">
    <source>
        <dbReference type="ARBA" id="ARBA00001971"/>
    </source>
</evidence>
<evidence type="ECO:0000256" key="3">
    <source>
        <dbReference type="ARBA" id="ARBA00004406"/>
    </source>
</evidence>
<name>A0ABM4TLD2_DROSZ</name>
<dbReference type="InterPro" id="IPR002401">
    <property type="entry name" value="Cyt_P450_E_grp-I"/>
</dbReference>
<dbReference type="PROSITE" id="PS00086">
    <property type="entry name" value="CYTOCHROME_P450"/>
    <property type="match status" value="3"/>
</dbReference>
<dbReference type="PRINTS" id="PR00463">
    <property type="entry name" value="EP450I"/>
</dbReference>
<comment type="subcellular location">
    <subcellularLocation>
        <location evidence="3">Endoplasmic reticulum membrane</location>
        <topology evidence="3">Peripheral membrane protein</topology>
    </subcellularLocation>
    <subcellularLocation>
        <location evidence="2">Microsome membrane</location>
        <topology evidence="2">Peripheral membrane protein</topology>
    </subcellularLocation>
</comment>
<keyword evidence="7" id="KW-0256">Endoplasmic reticulum</keyword>
<keyword evidence="9" id="KW-0560">Oxidoreductase</keyword>
<keyword evidence="12 13" id="KW-0472">Membrane</keyword>
<evidence type="ECO:0000256" key="12">
    <source>
        <dbReference type="ARBA" id="ARBA00023136"/>
    </source>
</evidence>
<reference evidence="15" key="1">
    <citation type="submission" date="2025-08" db="UniProtKB">
        <authorList>
            <consortium name="RefSeq"/>
        </authorList>
    </citation>
    <scope>IDENTIFICATION</scope>
</reference>
<dbReference type="Gene3D" id="1.10.630.10">
    <property type="entry name" value="Cytochrome P450"/>
    <property type="match status" value="3"/>
</dbReference>
<accession>A0ABM4TLD2</accession>
<evidence type="ECO:0000313" key="15">
    <source>
        <dbReference type="RefSeq" id="XP_070850779.1"/>
    </source>
</evidence>